<evidence type="ECO:0000313" key="10">
    <source>
        <dbReference type="Proteomes" id="UP000189857"/>
    </source>
</evidence>
<evidence type="ECO:0000256" key="1">
    <source>
        <dbReference type="ARBA" id="ARBA00009375"/>
    </source>
</evidence>
<feature type="domain" description="Pseudouridine synthase I TruA alpha/beta" evidence="8">
    <location>
        <begin position="9"/>
        <end position="114"/>
    </location>
</feature>
<dbReference type="InterPro" id="IPR001406">
    <property type="entry name" value="PsdUridine_synth_TruA"/>
</dbReference>
<dbReference type="GO" id="GO:0031119">
    <property type="term" value="P:tRNA pseudouridine synthesis"/>
    <property type="evidence" value="ECO:0007669"/>
    <property type="project" value="UniProtKB-UniRule"/>
</dbReference>
<feature type="binding site" evidence="4 6">
    <location>
        <position position="120"/>
    </location>
    <ligand>
        <name>substrate</name>
    </ligand>
</feature>
<organism evidence="9 10">
    <name type="scientific">Eubacterium ruminantium</name>
    <dbReference type="NCBI Taxonomy" id="42322"/>
    <lineage>
        <taxon>Bacteria</taxon>
        <taxon>Bacillati</taxon>
        <taxon>Bacillota</taxon>
        <taxon>Clostridia</taxon>
        <taxon>Eubacteriales</taxon>
        <taxon>Eubacteriaceae</taxon>
        <taxon>Eubacterium</taxon>
    </lineage>
</organism>
<reference evidence="9 10" key="1">
    <citation type="submission" date="2017-02" db="EMBL/GenBank/DDBJ databases">
        <authorList>
            <person name="Peterson S.W."/>
        </authorList>
    </citation>
    <scope>NUCLEOTIDE SEQUENCE [LARGE SCALE GENOMIC DNA]</scope>
    <source>
        <strain evidence="9 10">ATCC 17233</strain>
    </source>
</reference>
<dbReference type="PANTHER" id="PTHR11142:SF22">
    <property type="entry name" value="TRNA PSEUDOURIDINE SYNTHASE A 2"/>
    <property type="match status" value="1"/>
</dbReference>
<dbReference type="RefSeq" id="WP_078786586.1">
    <property type="nucleotide sequence ID" value="NZ_FMTO01000005.1"/>
</dbReference>
<comment type="catalytic activity">
    <reaction evidence="4 7">
        <text>uridine(38/39/40) in tRNA = pseudouridine(38/39/40) in tRNA</text>
        <dbReference type="Rhea" id="RHEA:22376"/>
        <dbReference type="Rhea" id="RHEA-COMP:10085"/>
        <dbReference type="Rhea" id="RHEA-COMP:10087"/>
        <dbReference type="ChEBI" id="CHEBI:65314"/>
        <dbReference type="ChEBI" id="CHEBI:65315"/>
        <dbReference type="EC" id="5.4.99.12"/>
    </reaction>
</comment>
<evidence type="ECO:0000256" key="3">
    <source>
        <dbReference type="ARBA" id="ARBA00023235"/>
    </source>
</evidence>
<dbReference type="InterPro" id="IPR020094">
    <property type="entry name" value="TruA/RsuA/RluB/E/F_N"/>
</dbReference>
<dbReference type="InterPro" id="IPR020095">
    <property type="entry name" value="PsdUridine_synth_TruA_C"/>
</dbReference>
<dbReference type="GO" id="GO:0003723">
    <property type="term" value="F:RNA binding"/>
    <property type="evidence" value="ECO:0007669"/>
    <property type="project" value="InterPro"/>
</dbReference>
<feature type="active site" description="Nucleophile" evidence="4 5">
    <location>
        <position position="62"/>
    </location>
</feature>
<dbReference type="InterPro" id="IPR020103">
    <property type="entry name" value="PsdUridine_synth_cat_dom_sf"/>
</dbReference>
<feature type="domain" description="Pseudouridine synthase I TruA alpha/beta" evidence="8">
    <location>
        <begin position="153"/>
        <end position="255"/>
    </location>
</feature>
<dbReference type="OrthoDB" id="9811823at2"/>
<dbReference type="PANTHER" id="PTHR11142">
    <property type="entry name" value="PSEUDOURIDYLATE SYNTHASE"/>
    <property type="match status" value="1"/>
</dbReference>
<protein>
    <recommendedName>
        <fullName evidence="4">tRNA pseudouridine synthase A</fullName>
        <ecNumber evidence="4">5.4.99.12</ecNumber>
    </recommendedName>
    <alternativeName>
        <fullName evidence="4">tRNA pseudouridine(38-40) synthase</fullName>
    </alternativeName>
    <alternativeName>
        <fullName evidence="4">tRNA pseudouridylate synthase I</fullName>
    </alternativeName>
    <alternativeName>
        <fullName evidence="4">tRNA-uridine isomerase I</fullName>
    </alternativeName>
</protein>
<evidence type="ECO:0000256" key="4">
    <source>
        <dbReference type="HAMAP-Rule" id="MF_00171"/>
    </source>
</evidence>
<dbReference type="Gene3D" id="3.30.70.580">
    <property type="entry name" value="Pseudouridine synthase I, catalytic domain, N-terminal subdomain"/>
    <property type="match status" value="1"/>
</dbReference>
<comment type="similarity">
    <text evidence="1 4 7">Belongs to the tRNA pseudouridine synthase TruA family.</text>
</comment>
<dbReference type="CDD" id="cd02570">
    <property type="entry name" value="PseudoU_synth_EcTruA"/>
    <property type="match status" value="1"/>
</dbReference>
<evidence type="ECO:0000256" key="5">
    <source>
        <dbReference type="PIRSR" id="PIRSR001430-1"/>
    </source>
</evidence>
<dbReference type="AlphaFoldDB" id="A0A1T4LBY6"/>
<evidence type="ECO:0000313" key="9">
    <source>
        <dbReference type="EMBL" id="SJZ52249.1"/>
    </source>
</evidence>
<gene>
    <name evidence="4" type="primary">truA</name>
    <name evidence="9" type="ORF">SAMN02745110_00786</name>
</gene>
<comment type="subunit">
    <text evidence="4">Homodimer.</text>
</comment>
<dbReference type="HAMAP" id="MF_00171">
    <property type="entry name" value="TruA"/>
    <property type="match status" value="1"/>
</dbReference>
<comment type="function">
    <text evidence="4">Formation of pseudouridine at positions 38, 39 and 40 in the anticodon stem and loop of transfer RNAs.</text>
</comment>
<keyword evidence="3 4" id="KW-0413">Isomerase</keyword>
<dbReference type="PIRSF" id="PIRSF001430">
    <property type="entry name" value="tRNA_psdUrid_synth"/>
    <property type="match status" value="1"/>
</dbReference>
<evidence type="ECO:0000259" key="8">
    <source>
        <dbReference type="Pfam" id="PF01416"/>
    </source>
</evidence>
<proteinExistence type="inferred from homology"/>
<name>A0A1T4LBY6_9FIRM</name>
<dbReference type="GO" id="GO:0160147">
    <property type="term" value="F:tRNA pseudouridine(38-40) synthase activity"/>
    <property type="evidence" value="ECO:0007669"/>
    <property type="project" value="UniProtKB-EC"/>
</dbReference>
<dbReference type="NCBIfam" id="TIGR00071">
    <property type="entry name" value="hisT_truA"/>
    <property type="match status" value="1"/>
</dbReference>
<accession>A0A1T4LBY6</accession>
<dbReference type="Proteomes" id="UP000189857">
    <property type="component" value="Unassembled WGS sequence"/>
</dbReference>
<dbReference type="InterPro" id="IPR020097">
    <property type="entry name" value="PsdUridine_synth_TruA_a/b_dom"/>
</dbReference>
<keyword evidence="2 4" id="KW-0819">tRNA processing</keyword>
<evidence type="ECO:0000256" key="2">
    <source>
        <dbReference type="ARBA" id="ARBA00022694"/>
    </source>
</evidence>
<sequence>MKKNIKMILSYDGSRFFGWEHQPNTDMTIQGKLENVLTAMLEGENGGQEVKGLTVIGAGRTDAGVHARAMTANVILDTDKSCDEIMEYMNHYLPDDISINKVTEASPHFHSRYNAKGKTYRYTCWYGASKPVFDRKYVSVLDKKPDVDRMRKAAEYIVGMHDFKSFCGNPKMKKSTVRIVDQIKIEESGNYIRMYFHGNGFLQNMVRIMTGTLLMVGFGQKEPEDIPSIIEGKNRQLAGFTAEAKGLTLMKVDYD</sequence>
<dbReference type="Pfam" id="PF01416">
    <property type="entry name" value="PseudoU_synth_1"/>
    <property type="match status" value="2"/>
</dbReference>
<keyword evidence="10" id="KW-1185">Reference proteome</keyword>
<dbReference type="SUPFAM" id="SSF55120">
    <property type="entry name" value="Pseudouridine synthase"/>
    <property type="match status" value="1"/>
</dbReference>
<dbReference type="EC" id="5.4.99.12" evidence="4"/>
<evidence type="ECO:0000256" key="7">
    <source>
        <dbReference type="RuleBase" id="RU003792"/>
    </source>
</evidence>
<dbReference type="Gene3D" id="3.30.70.660">
    <property type="entry name" value="Pseudouridine synthase I, catalytic domain, C-terminal subdomain"/>
    <property type="match status" value="1"/>
</dbReference>
<evidence type="ECO:0000256" key="6">
    <source>
        <dbReference type="PIRSR" id="PIRSR001430-2"/>
    </source>
</evidence>
<dbReference type="EMBL" id="FUXA01000005">
    <property type="protein sequence ID" value="SJZ52249.1"/>
    <property type="molecule type" value="Genomic_DNA"/>
</dbReference>
<comment type="caution">
    <text evidence="4">Lacks conserved residue(s) required for the propagation of feature annotation.</text>
</comment>